<evidence type="ECO:0000256" key="3">
    <source>
        <dbReference type="ARBA" id="ARBA00012528"/>
    </source>
</evidence>
<keyword evidence="7 9" id="KW-0472">Membrane</keyword>
<comment type="subcellular location">
    <subcellularLocation>
        <location evidence="2">Cell membrane</location>
        <topology evidence="2">Multi-pass membrane protein</topology>
    </subcellularLocation>
</comment>
<dbReference type="CDD" id="cd01949">
    <property type="entry name" value="GGDEF"/>
    <property type="match status" value="1"/>
</dbReference>
<gene>
    <name evidence="11" type="ORF">C1E24_19865</name>
</gene>
<dbReference type="SMART" id="SM00267">
    <property type="entry name" value="GGDEF"/>
    <property type="match status" value="1"/>
</dbReference>
<dbReference type="CDD" id="cd18773">
    <property type="entry name" value="PDC1_HK_sensor"/>
    <property type="match status" value="1"/>
</dbReference>
<feature type="transmembrane region" description="Helical" evidence="9">
    <location>
        <begin position="288"/>
        <end position="307"/>
    </location>
</feature>
<dbReference type="SUPFAM" id="SSF55073">
    <property type="entry name" value="Nucleotide cyclase"/>
    <property type="match status" value="1"/>
</dbReference>
<keyword evidence="5 9" id="KW-0812">Transmembrane</keyword>
<dbReference type="InterPro" id="IPR000160">
    <property type="entry name" value="GGDEF_dom"/>
</dbReference>
<dbReference type="RefSeq" id="WP_138484475.1">
    <property type="nucleotide sequence ID" value="NZ_PPSW01000047.1"/>
</dbReference>
<dbReference type="GO" id="GO:0052621">
    <property type="term" value="F:diguanylate cyclase activity"/>
    <property type="evidence" value="ECO:0007669"/>
    <property type="project" value="UniProtKB-EC"/>
</dbReference>
<dbReference type="SUPFAM" id="SSF103190">
    <property type="entry name" value="Sensory domain-like"/>
    <property type="match status" value="2"/>
</dbReference>
<feature type="domain" description="GGDEF" evidence="10">
    <location>
        <begin position="393"/>
        <end position="523"/>
    </location>
</feature>
<comment type="cofactor">
    <cofactor evidence="1">
        <name>Mg(2+)</name>
        <dbReference type="ChEBI" id="CHEBI:18420"/>
    </cofactor>
</comment>
<evidence type="ECO:0000256" key="4">
    <source>
        <dbReference type="ARBA" id="ARBA00022475"/>
    </source>
</evidence>
<dbReference type="Gene3D" id="3.30.450.20">
    <property type="entry name" value="PAS domain"/>
    <property type="match status" value="1"/>
</dbReference>
<dbReference type="Pfam" id="PF00990">
    <property type="entry name" value="GGDEF"/>
    <property type="match status" value="1"/>
</dbReference>
<dbReference type="NCBIfam" id="TIGR00254">
    <property type="entry name" value="GGDEF"/>
    <property type="match status" value="1"/>
</dbReference>
<evidence type="ECO:0000313" key="11">
    <source>
        <dbReference type="EMBL" id="TLX45255.1"/>
    </source>
</evidence>
<evidence type="ECO:0000256" key="2">
    <source>
        <dbReference type="ARBA" id="ARBA00004651"/>
    </source>
</evidence>
<evidence type="ECO:0000256" key="1">
    <source>
        <dbReference type="ARBA" id="ARBA00001946"/>
    </source>
</evidence>
<evidence type="ECO:0000259" key="10">
    <source>
        <dbReference type="PROSITE" id="PS50887"/>
    </source>
</evidence>
<organism evidence="11 12">
    <name type="scientific">Pseudoalteromonas phenolica</name>
    <dbReference type="NCBI Taxonomy" id="161398"/>
    <lineage>
        <taxon>Bacteria</taxon>
        <taxon>Pseudomonadati</taxon>
        <taxon>Pseudomonadota</taxon>
        <taxon>Gammaproteobacteria</taxon>
        <taxon>Alteromonadales</taxon>
        <taxon>Pseudoalteromonadaceae</taxon>
        <taxon>Pseudoalteromonas</taxon>
    </lineage>
</organism>
<dbReference type="GO" id="GO:0005886">
    <property type="term" value="C:plasma membrane"/>
    <property type="evidence" value="ECO:0007669"/>
    <property type="project" value="UniProtKB-SubCell"/>
</dbReference>
<evidence type="ECO:0000256" key="9">
    <source>
        <dbReference type="SAM" id="Phobius"/>
    </source>
</evidence>
<dbReference type="PROSITE" id="PS50887">
    <property type="entry name" value="GGDEF"/>
    <property type="match status" value="1"/>
</dbReference>
<dbReference type="PANTHER" id="PTHR45138:SF9">
    <property type="entry name" value="DIGUANYLATE CYCLASE DGCM-RELATED"/>
    <property type="match status" value="1"/>
</dbReference>
<dbReference type="Gene3D" id="3.30.70.270">
    <property type="match status" value="1"/>
</dbReference>
<dbReference type="EMBL" id="PPSW01000047">
    <property type="protein sequence ID" value="TLX45255.1"/>
    <property type="molecule type" value="Genomic_DNA"/>
</dbReference>
<name>A0A5R9PX70_9GAMM</name>
<dbReference type="OrthoDB" id="9812260at2"/>
<evidence type="ECO:0000256" key="5">
    <source>
        <dbReference type="ARBA" id="ARBA00022692"/>
    </source>
</evidence>
<dbReference type="InterPro" id="IPR029151">
    <property type="entry name" value="Sensor-like_sf"/>
</dbReference>
<protein>
    <recommendedName>
        <fullName evidence="3">diguanylate cyclase</fullName>
        <ecNumber evidence="3">2.7.7.65</ecNumber>
    </recommendedName>
</protein>
<dbReference type="InterPro" id="IPR029787">
    <property type="entry name" value="Nucleotide_cyclase"/>
</dbReference>
<dbReference type="CDD" id="cd12912">
    <property type="entry name" value="PDC2_MCP_like"/>
    <property type="match status" value="1"/>
</dbReference>
<keyword evidence="6 9" id="KW-1133">Transmembrane helix</keyword>
<dbReference type="AlphaFoldDB" id="A0A5R9PX70"/>
<dbReference type="Pfam" id="PF02743">
    <property type="entry name" value="dCache_1"/>
    <property type="match status" value="1"/>
</dbReference>
<accession>A0A5R9PX70</accession>
<comment type="catalytic activity">
    <reaction evidence="8">
        <text>2 GTP = 3',3'-c-di-GMP + 2 diphosphate</text>
        <dbReference type="Rhea" id="RHEA:24898"/>
        <dbReference type="ChEBI" id="CHEBI:33019"/>
        <dbReference type="ChEBI" id="CHEBI:37565"/>
        <dbReference type="ChEBI" id="CHEBI:58805"/>
        <dbReference type="EC" id="2.7.7.65"/>
    </reaction>
</comment>
<dbReference type="PANTHER" id="PTHR45138">
    <property type="entry name" value="REGULATORY COMPONENTS OF SENSORY TRANSDUCTION SYSTEM"/>
    <property type="match status" value="1"/>
</dbReference>
<dbReference type="InterPro" id="IPR050469">
    <property type="entry name" value="Diguanylate_Cyclase"/>
</dbReference>
<evidence type="ECO:0000313" key="12">
    <source>
        <dbReference type="Proteomes" id="UP000309186"/>
    </source>
</evidence>
<sequence length="527" mass="58957">MVNVFGAFRRLDLKRLVLILAFFGVLLTLGNALFAVYKVQKDLLVNDTLDANRVYASKIANVTDLFMGSVLSQLEYTSESLKNNHDDPTVLQTELERLLKQTDSFNATIFVDKHGKVRAVSPSSLNLVNTNIEGEKALEPLTRQQTYISEPFLSPVGNLIVSITSPVFDSQKRFVGFVGGAIYLQEQNILNQILDKHHHNDDSYTYVVDQNGHIIFHKDVTRIGEKIINNQIVDAVLAGISGSMIAANSKNQKMLAGFAPAKLPNWGIVSQSHKSATLDKVSNTIVDVLLSTLPLIVLTLLIILLFGTKIAQPLASLAQALKEEGLDSKFDANKINTWYFEADYLKQAFLSSHKRIEQTIQRLDQDRQKDQLTQLLNRRGMENAMSYFVANEQAFSVLALDIDHFKRVNDTYGHDIGDIVIKEFATLMQNCAREQDLVCRSGGEEFLIFLPNVDLDVAYKIAERLRLSIADFEFQQVGSVTTSIGISQWPNLSDDIDTVLKQADRALYSAKEAGRNRTHIAEQAYSN</sequence>
<dbReference type="InterPro" id="IPR043128">
    <property type="entry name" value="Rev_trsase/Diguanyl_cyclase"/>
</dbReference>
<reference evidence="11 12" key="1">
    <citation type="submission" date="2018-01" db="EMBL/GenBank/DDBJ databases">
        <title>Co-occurrence of chitin degradation, pigmentation and bioactivity in marine Pseudoalteromonas.</title>
        <authorList>
            <person name="Paulsen S."/>
            <person name="Gram L."/>
            <person name="Machado H."/>
        </authorList>
    </citation>
    <scope>NUCLEOTIDE SEQUENCE [LARGE SCALE GENOMIC DNA]</scope>
    <source>
        <strain evidence="11 12">S3663</strain>
    </source>
</reference>
<comment type="caution">
    <text evidence="11">The sequence shown here is derived from an EMBL/GenBank/DDBJ whole genome shotgun (WGS) entry which is preliminary data.</text>
</comment>
<keyword evidence="4" id="KW-1003">Cell membrane</keyword>
<evidence type="ECO:0000256" key="6">
    <source>
        <dbReference type="ARBA" id="ARBA00022989"/>
    </source>
</evidence>
<evidence type="ECO:0000256" key="8">
    <source>
        <dbReference type="ARBA" id="ARBA00034247"/>
    </source>
</evidence>
<dbReference type="Proteomes" id="UP000309186">
    <property type="component" value="Unassembled WGS sequence"/>
</dbReference>
<proteinExistence type="predicted"/>
<dbReference type="InterPro" id="IPR033479">
    <property type="entry name" value="dCache_1"/>
</dbReference>
<dbReference type="EC" id="2.7.7.65" evidence="3"/>
<dbReference type="FunFam" id="3.30.70.270:FF:000001">
    <property type="entry name" value="Diguanylate cyclase domain protein"/>
    <property type="match status" value="1"/>
</dbReference>
<evidence type="ECO:0000256" key="7">
    <source>
        <dbReference type="ARBA" id="ARBA00023136"/>
    </source>
</evidence>